<dbReference type="Pfam" id="PF20231">
    <property type="entry name" value="DUF6589"/>
    <property type="match status" value="1"/>
</dbReference>
<comment type="caution">
    <text evidence="3">The sequence shown here is derived from an EMBL/GenBank/DDBJ whole genome shotgun (WGS) entry which is preliminary data.</text>
</comment>
<dbReference type="EMBL" id="JBAHYK010003128">
    <property type="protein sequence ID" value="KAL0563884.1"/>
    <property type="molecule type" value="Genomic_DNA"/>
</dbReference>
<evidence type="ECO:0000313" key="4">
    <source>
        <dbReference type="Proteomes" id="UP001465976"/>
    </source>
</evidence>
<feature type="compositionally biased region" description="Pro residues" evidence="1">
    <location>
        <begin position="27"/>
        <end position="38"/>
    </location>
</feature>
<organism evidence="3 4">
    <name type="scientific">Marasmius crinis-equi</name>
    <dbReference type="NCBI Taxonomy" id="585013"/>
    <lineage>
        <taxon>Eukaryota</taxon>
        <taxon>Fungi</taxon>
        <taxon>Dikarya</taxon>
        <taxon>Basidiomycota</taxon>
        <taxon>Agaricomycotina</taxon>
        <taxon>Agaricomycetes</taxon>
        <taxon>Agaricomycetidae</taxon>
        <taxon>Agaricales</taxon>
        <taxon>Marasmiineae</taxon>
        <taxon>Marasmiaceae</taxon>
        <taxon>Marasmius</taxon>
    </lineage>
</organism>
<feature type="region of interest" description="Disordered" evidence="1">
    <location>
        <begin position="1"/>
        <end position="84"/>
    </location>
</feature>
<feature type="compositionally biased region" description="Pro residues" evidence="1">
    <location>
        <begin position="1"/>
        <end position="16"/>
    </location>
</feature>
<evidence type="ECO:0000259" key="2">
    <source>
        <dbReference type="Pfam" id="PF20231"/>
    </source>
</evidence>
<sequence length="560" mass="62683">MSSPPSSLPPSSPTPCRPLSISKGLPPSSPLSSLPPSPSGNSECLIQPCLVTEDPRTPTPIPEGETDDSDSDPGVERSEDIVGTPRTKKRIIMGKVQKKQAITNTTKTYAWELEAALEAVEAERRKKEYFQEMLDSMNRDGYGFGDMVMYFLDPDSWEGSARWHQFLAKSGRLKQILGWFSGGKYPASVRNTVNQWAVQRVCELLKGQAARVTETGLFKTYNREINEAFVSSFDIRNLYQQLEEEGVDLIIRVFEAVAYSKNHSTFLEQWHSQGKVIVTSSILACLKEHNHYNNLSQVMMSIYLYGNGAQRQTITILSRLGICESYLSLVRNEAVDRQPSDTGLAVTAQAPRKPSKECGRWETPWNSATAINFNARKGQEIYNEKELISITKDTQENGTCPTIVELWEATLKKLQTQKLLEAFQNAPPLCKEDIPHNNEEKLLFRHSLVHDITQIAIDFSGQASLSIFVGVAKAKQPLSCHRIEVHRTEIYPLPALNIDESTIKGNAEVDKAVVKELQLDSIEEFWNCARLVAGDQLSLAQLRSLLNIRAGQEGQYDGFS</sequence>
<name>A0ABR3ELY0_9AGAR</name>
<evidence type="ECO:0000313" key="3">
    <source>
        <dbReference type="EMBL" id="KAL0563884.1"/>
    </source>
</evidence>
<feature type="compositionally biased region" description="Low complexity" evidence="1">
    <location>
        <begin position="17"/>
        <end position="26"/>
    </location>
</feature>
<gene>
    <name evidence="3" type="ORF">V5O48_018178</name>
</gene>
<dbReference type="InterPro" id="IPR046496">
    <property type="entry name" value="DUF6589"/>
</dbReference>
<feature type="domain" description="DUF6589" evidence="2">
    <location>
        <begin position="424"/>
        <end position="559"/>
    </location>
</feature>
<reference evidence="3 4" key="1">
    <citation type="submission" date="2024-02" db="EMBL/GenBank/DDBJ databases">
        <title>A draft genome for the cacao thread blight pathogen Marasmius crinis-equi.</title>
        <authorList>
            <person name="Cohen S.P."/>
            <person name="Baruah I.K."/>
            <person name="Amoako-Attah I."/>
            <person name="Bukari Y."/>
            <person name="Meinhardt L.W."/>
            <person name="Bailey B.A."/>
        </authorList>
    </citation>
    <scope>NUCLEOTIDE SEQUENCE [LARGE SCALE GENOMIC DNA]</scope>
    <source>
        <strain evidence="3 4">GH-76</strain>
    </source>
</reference>
<protein>
    <recommendedName>
        <fullName evidence="2">DUF6589 domain-containing protein</fullName>
    </recommendedName>
</protein>
<feature type="compositionally biased region" description="Acidic residues" evidence="1">
    <location>
        <begin position="64"/>
        <end position="73"/>
    </location>
</feature>
<accession>A0ABR3ELY0</accession>
<evidence type="ECO:0000256" key="1">
    <source>
        <dbReference type="SAM" id="MobiDB-lite"/>
    </source>
</evidence>
<proteinExistence type="predicted"/>
<keyword evidence="4" id="KW-1185">Reference proteome</keyword>
<dbReference type="Proteomes" id="UP001465976">
    <property type="component" value="Unassembled WGS sequence"/>
</dbReference>